<feature type="coiled-coil region" evidence="1">
    <location>
        <begin position="45"/>
        <end position="124"/>
    </location>
</feature>
<keyword evidence="1" id="KW-0175">Coiled coil</keyword>
<gene>
    <name evidence="2" type="ORF">METZ01_LOCUS22899</name>
</gene>
<dbReference type="SUPFAM" id="SSF53300">
    <property type="entry name" value="vWA-like"/>
    <property type="match status" value="1"/>
</dbReference>
<evidence type="ECO:0000313" key="2">
    <source>
        <dbReference type="EMBL" id="SUZ70045.1"/>
    </source>
</evidence>
<name>A0A381PSQ9_9ZZZZ</name>
<dbReference type="AlphaFoldDB" id="A0A381PSQ9"/>
<evidence type="ECO:0000256" key="1">
    <source>
        <dbReference type="SAM" id="Coils"/>
    </source>
</evidence>
<dbReference type="EMBL" id="UINC01001079">
    <property type="protein sequence ID" value="SUZ70045.1"/>
    <property type="molecule type" value="Genomic_DNA"/>
</dbReference>
<accession>A0A381PSQ9</accession>
<dbReference type="InterPro" id="IPR036465">
    <property type="entry name" value="vWFA_dom_sf"/>
</dbReference>
<evidence type="ECO:0008006" key="3">
    <source>
        <dbReference type="Google" id="ProtNLM"/>
    </source>
</evidence>
<reference evidence="2" key="1">
    <citation type="submission" date="2018-05" db="EMBL/GenBank/DDBJ databases">
        <authorList>
            <person name="Lanie J.A."/>
            <person name="Ng W.-L."/>
            <person name="Kazmierczak K.M."/>
            <person name="Andrzejewski T.M."/>
            <person name="Davidsen T.M."/>
            <person name="Wayne K.J."/>
            <person name="Tettelin H."/>
            <person name="Glass J.I."/>
            <person name="Rusch D."/>
            <person name="Podicherti R."/>
            <person name="Tsui H.-C.T."/>
            <person name="Winkler M.E."/>
        </authorList>
    </citation>
    <scope>NUCLEOTIDE SEQUENCE</scope>
</reference>
<protein>
    <recommendedName>
        <fullName evidence="3">VWFA domain-containing protein</fullName>
    </recommendedName>
</protein>
<organism evidence="2">
    <name type="scientific">marine metagenome</name>
    <dbReference type="NCBI Taxonomy" id="408172"/>
    <lineage>
        <taxon>unclassified sequences</taxon>
        <taxon>metagenomes</taxon>
        <taxon>ecological metagenomes</taxon>
    </lineage>
</organism>
<sequence length="343" mass="38974">MSCGFGAVILIFLVINHETEADVEWVKKDLLSEARRLDYEINIGKRDLAAVQQDLEDTLKRIDDERRRRLAMLEDAERKEAELNALQAMTEARVDDLAKLQSDIDTREDEVQRLQELERQQEARAIIEVEGEGDRQYLTGLYMGGNHVLVALDASASMLAESIINVLRRRHMSEERKLASPKWQRALATVSWLTAQIPVESHVQIVTFNTELKSVFENDDWVAAIDANRIDAAIEDLSEKTPENGTNLLILFDHIATMDPLPDNVFLIIDSLPTQSSRAPRKAVVTGQKRFEYFRDAVEELPQGIPINVIMFPMEGDPQASAAYWNLARITQGTYMSPSRDWP</sequence>
<proteinExistence type="predicted"/>
<dbReference type="Gene3D" id="3.40.50.410">
    <property type="entry name" value="von Willebrand factor, type A domain"/>
    <property type="match status" value="1"/>
</dbReference>